<evidence type="ECO:0000313" key="3">
    <source>
        <dbReference type="Proteomes" id="UP001224392"/>
    </source>
</evidence>
<proteinExistence type="predicted"/>
<comment type="caution">
    <text evidence="2">The sequence shown here is derived from an EMBL/GenBank/DDBJ whole genome shotgun (WGS) entry which is preliminary data.</text>
</comment>
<organism evidence="2 3">
    <name type="scientific">Biformimicrobium ophioploci</name>
    <dbReference type="NCBI Taxonomy" id="3036711"/>
    <lineage>
        <taxon>Bacteria</taxon>
        <taxon>Pseudomonadati</taxon>
        <taxon>Pseudomonadota</taxon>
        <taxon>Gammaproteobacteria</taxon>
        <taxon>Cellvibrionales</taxon>
        <taxon>Microbulbiferaceae</taxon>
        <taxon>Biformimicrobium</taxon>
    </lineage>
</organism>
<gene>
    <name evidence="2" type="ORF">MNKW57_30160</name>
</gene>
<evidence type="ECO:0000313" key="2">
    <source>
        <dbReference type="EMBL" id="GMG88695.1"/>
    </source>
</evidence>
<evidence type="ECO:0008006" key="4">
    <source>
        <dbReference type="Google" id="ProtNLM"/>
    </source>
</evidence>
<feature type="transmembrane region" description="Helical" evidence="1">
    <location>
        <begin position="36"/>
        <end position="57"/>
    </location>
</feature>
<dbReference type="RefSeq" id="WP_285765303.1">
    <property type="nucleotide sequence ID" value="NZ_BSYJ01000008.1"/>
</dbReference>
<protein>
    <recommendedName>
        <fullName evidence="4">Cation/multidrug efflux pump</fullName>
    </recommendedName>
</protein>
<keyword evidence="1" id="KW-0472">Membrane</keyword>
<keyword evidence="1" id="KW-1133">Transmembrane helix</keyword>
<sequence>MYTAITFIFAILALLFIVWGARVLLRGSWVLGFLRGATGLSLIAGALFILTVAADIYSYKHLLTEKSIATVSFVKTGEQEYLAKFADEDGLSQSFTVLGDQWQIDARMLKWKGPVAGFGVEPAYRLDRLSGRYLTLQDEREKAESVHTLVESDFGVDVWFWVKSSGRLGAFADAEYGSATFLPMEDGAVYDVRMNQEGLAARPLNNQAKRALGEWD</sequence>
<reference evidence="2 3" key="1">
    <citation type="submission" date="2023-04" db="EMBL/GenBank/DDBJ databases">
        <title>Marinobulbifer ophiurae gen. nov., sp. Nov., isolate from tissue of brittle star Ophioplocus japonicus.</title>
        <authorList>
            <person name="Kawano K."/>
            <person name="Sawayama S."/>
            <person name="Nakagawa S."/>
        </authorList>
    </citation>
    <scope>NUCLEOTIDE SEQUENCE [LARGE SCALE GENOMIC DNA]</scope>
    <source>
        <strain evidence="2 3">NKW57</strain>
    </source>
</reference>
<accession>A0ABQ6M2X2</accession>
<name>A0ABQ6M2X2_9GAMM</name>
<dbReference type="EMBL" id="BSYJ01000008">
    <property type="protein sequence ID" value="GMG88695.1"/>
    <property type="molecule type" value="Genomic_DNA"/>
</dbReference>
<dbReference type="Proteomes" id="UP001224392">
    <property type="component" value="Unassembled WGS sequence"/>
</dbReference>
<keyword evidence="3" id="KW-1185">Reference proteome</keyword>
<keyword evidence="1" id="KW-0812">Transmembrane</keyword>
<evidence type="ECO:0000256" key="1">
    <source>
        <dbReference type="SAM" id="Phobius"/>
    </source>
</evidence>